<evidence type="ECO:0000313" key="2">
    <source>
        <dbReference type="EMBL" id="MEJ8569397.1"/>
    </source>
</evidence>
<dbReference type="AlphaFoldDB" id="A0AAW9R8Z2"/>
<proteinExistence type="predicted"/>
<accession>A0AAW9R8Z2</accession>
<dbReference type="EMBL" id="JAZHOG010000013">
    <property type="protein sequence ID" value="MEJ8569397.1"/>
    <property type="molecule type" value="Genomic_DNA"/>
</dbReference>
<protein>
    <submittedName>
        <fullName evidence="2">Uncharacterized protein</fullName>
    </submittedName>
</protein>
<dbReference type="Proteomes" id="UP001359886">
    <property type="component" value="Unassembled WGS sequence"/>
</dbReference>
<comment type="caution">
    <text evidence="2">The sequence shown here is derived from an EMBL/GenBank/DDBJ whole genome shotgun (WGS) entry which is preliminary data.</text>
</comment>
<keyword evidence="1" id="KW-0812">Transmembrane</keyword>
<feature type="transmembrane region" description="Helical" evidence="1">
    <location>
        <begin position="12"/>
        <end position="29"/>
    </location>
</feature>
<reference evidence="2 3" key="1">
    <citation type="submission" date="2024-02" db="EMBL/GenBank/DDBJ databases">
        <title>A novel Wenzhouxiangellaceae bacterium, isolated from coastal sediments.</title>
        <authorList>
            <person name="Du Z.-J."/>
            <person name="Ye Y.-Q."/>
            <person name="Zhang X.-Y."/>
        </authorList>
    </citation>
    <scope>NUCLEOTIDE SEQUENCE [LARGE SCALE GENOMIC DNA]</scope>
    <source>
        <strain evidence="2 3">CH-27</strain>
    </source>
</reference>
<evidence type="ECO:0000313" key="3">
    <source>
        <dbReference type="Proteomes" id="UP001359886"/>
    </source>
</evidence>
<keyword evidence="3" id="KW-1185">Reference proteome</keyword>
<evidence type="ECO:0000256" key="1">
    <source>
        <dbReference type="SAM" id="Phobius"/>
    </source>
</evidence>
<gene>
    <name evidence="2" type="ORF">V3330_17355</name>
</gene>
<keyword evidence="1" id="KW-1133">Transmembrane helix</keyword>
<sequence>MDTEKLNDWVQIVGIFALVASLIFVGIEVRQNSTATRSATNAAIKDSFRELNLVIASSPELTLALVANAENPDDAPPEQKVQILAMFRALFHIWSNVHRQYLNGTLDQALYDAVVQEVSMHAGRARGTESVDDAERRARQMRWAWESERFIFNSDFQLFIDGLLGIER</sequence>
<keyword evidence="1" id="KW-0472">Membrane</keyword>
<dbReference type="RefSeq" id="WP_354696719.1">
    <property type="nucleotide sequence ID" value="NZ_JAZHOG010000013.1"/>
</dbReference>
<name>A0AAW9R8Z2_9GAMM</name>
<organism evidence="2 3">
    <name type="scientific">Elongatibacter sediminis</name>
    <dbReference type="NCBI Taxonomy" id="3119006"/>
    <lineage>
        <taxon>Bacteria</taxon>
        <taxon>Pseudomonadati</taxon>
        <taxon>Pseudomonadota</taxon>
        <taxon>Gammaproteobacteria</taxon>
        <taxon>Chromatiales</taxon>
        <taxon>Wenzhouxiangellaceae</taxon>
        <taxon>Elongatibacter</taxon>
    </lineage>
</organism>